<dbReference type="AlphaFoldDB" id="A0A1L9SG59"/>
<sequence>MYSQKDFGDSQRGGRGRGGDRGGGGGGGRGRGGDRGGDRGGNRGRGGGGRGAMDLPIRGGPPGGRGRGDGEFRGRGGRGGGDGDFRGRGRGGGDRGGRGGGGFRGRDQAPKKIYTPQNGQKAEPDMAVLKNENGIIESLKQKYSKAMRQAKYPERPGYGTQGQKILLYANYFELSSKAKELFRYHVDIAAEGGRTPTGKKAKQIVRLLLDEHFLQYQNSIATDYKSTLISHVELPKQEEYLVRYKDEYEDDYPEQPKVYRVSVQFTGNLRPSDLLDYLSSTNASAIFDSKAEVTQAMNIILGHDPKTDPRTVSLGANRHFSLMPNLMEKQSLGAGLEVLRGFFVSVRAATSRMLVNVQVKYIACYQEGELAKVIESYQYENSRNIYRLEAFLKKLKVQATHIVKKNKKGQDIPRYKTIAGLATQADGRSLENPPRVARHGAGPREVQFFLGGESQQPPQKAPESKKGGKKGKQPPKAGPTPAGRYVTVEQFFLEKYNIQTNNNFPVMNVGSRQNPSYLPVEVCLVVPGQPAGTKLTGNQTRAMLNFAVRDPEQNASSIVTKGAQVLGFGSASNRALTSFGLQVKPELITVTGRVLQSPRVFYKDKKMIETSNGSWNMIKIKFFKPAQLLSWTWLYIDGQRGRRFFQNQPLEDTVSRLGAKLSEMGVQTNPALPGMKITLSGNNTFEEIDKAIGALMDRHRPSLIFTISHNDDSEIYNSIKQICDLRRGVRNVNVLAQKFDGANDQYFANVGLKINLKLGGANQALNPAEMGIISEGKTMLVGIDVTHPSPGSAKTAPSVAGVVASIDSSLGQWPADIRIQTGRVEMVAALDAMVKTRLELWAKFNQQKYPNNIIVYRDGVSEGQYDTVIEQELPLIKNACEEVYPASATKQGLPKISIIVVGKRHHTRFYPTRAEDADRSMNPKNGTVVDRGVTEARNWDFYLQAHTALKGTARPAHYFTVWDEIFHAQKPKPPFQNAADILEDLTHRMCYLFGRATKSVSICPPAYYADLVCERARCYLSHVFDPTPMATPSGSVIGGQAGEAALTSSDVEIHPNVRNVMFYI</sequence>
<dbReference type="InterPro" id="IPR036085">
    <property type="entry name" value="PAZ_dom_sf"/>
</dbReference>
<dbReference type="InterPro" id="IPR032474">
    <property type="entry name" value="Argonaute_N"/>
</dbReference>
<reference evidence="4" key="1">
    <citation type="journal article" date="2017" name="Genome Biol.">
        <title>Comparative genomics reveals high biological diversity and specific adaptations in the industrially and medically important fungal genus Aspergillus.</title>
        <authorList>
            <person name="de Vries R.P."/>
            <person name="Riley R."/>
            <person name="Wiebenga A."/>
            <person name="Aguilar-Osorio G."/>
            <person name="Amillis S."/>
            <person name="Uchima C.A."/>
            <person name="Anderluh G."/>
            <person name="Asadollahi M."/>
            <person name="Askin M."/>
            <person name="Barry K."/>
            <person name="Battaglia E."/>
            <person name="Bayram O."/>
            <person name="Benocci T."/>
            <person name="Braus-Stromeyer S.A."/>
            <person name="Caldana C."/>
            <person name="Canovas D."/>
            <person name="Cerqueira G.C."/>
            <person name="Chen F."/>
            <person name="Chen W."/>
            <person name="Choi C."/>
            <person name="Clum A."/>
            <person name="Dos Santos R.A."/>
            <person name="Damasio A.R."/>
            <person name="Diallinas G."/>
            <person name="Emri T."/>
            <person name="Fekete E."/>
            <person name="Flipphi M."/>
            <person name="Freyberg S."/>
            <person name="Gallo A."/>
            <person name="Gournas C."/>
            <person name="Habgood R."/>
            <person name="Hainaut M."/>
            <person name="Harispe M.L."/>
            <person name="Henrissat B."/>
            <person name="Hilden K.S."/>
            <person name="Hope R."/>
            <person name="Hossain A."/>
            <person name="Karabika E."/>
            <person name="Karaffa L."/>
            <person name="Karanyi Z."/>
            <person name="Krasevec N."/>
            <person name="Kuo A."/>
            <person name="Kusch H."/>
            <person name="LaButti K."/>
            <person name="Lagendijk E.L."/>
            <person name="Lapidus A."/>
            <person name="Levasseur A."/>
            <person name="Lindquist E."/>
            <person name="Lipzen A."/>
            <person name="Logrieco A.F."/>
            <person name="MacCabe A."/>
            <person name="Maekelae M.R."/>
            <person name="Malavazi I."/>
            <person name="Melin P."/>
            <person name="Meyer V."/>
            <person name="Mielnichuk N."/>
            <person name="Miskei M."/>
            <person name="Molnar A.P."/>
            <person name="Mule G."/>
            <person name="Ngan C.Y."/>
            <person name="Orejas M."/>
            <person name="Orosz E."/>
            <person name="Ouedraogo J.P."/>
            <person name="Overkamp K.M."/>
            <person name="Park H.-S."/>
            <person name="Perrone G."/>
            <person name="Piumi F."/>
            <person name="Punt P.J."/>
            <person name="Ram A.F."/>
            <person name="Ramon A."/>
            <person name="Rauscher S."/>
            <person name="Record E."/>
            <person name="Riano-Pachon D.M."/>
            <person name="Robert V."/>
            <person name="Roehrig J."/>
            <person name="Ruller R."/>
            <person name="Salamov A."/>
            <person name="Salih N.S."/>
            <person name="Samson R.A."/>
            <person name="Sandor E."/>
            <person name="Sanguinetti M."/>
            <person name="Schuetze T."/>
            <person name="Sepcic K."/>
            <person name="Shelest E."/>
            <person name="Sherlock G."/>
            <person name="Sophianopoulou V."/>
            <person name="Squina F.M."/>
            <person name="Sun H."/>
            <person name="Susca A."/>
            <person name="Todd R.B."/>
            <person name="Tsang A."/>
            <person name="Unkles S.E."/>
            <person name="van de Wiele N."/>
            <person name="van Rossen-Uffink D."/>
            <person name="Oliveira J.V."/>
            <person name="Vesth T.C."/>
            <person name="Visser J."/>
            <person name="Yu J.-H."/>
            <person name="Zhou M."/>
            <person name="Andersen M.R."/>
            <person name="Archer D.B."/>
            <person name="Baker S.E."/>
            <person name="Benoit I."/>
            <person name="Brakhage A.A."/>
            <person name="Braus G.H."/>
            <person name="Fischer R."/>
            <person name="Frisvad J.C."/>
            <person name="Goldman G.H."/>
            <person name="Houbraken J."/>
            <person name="Oakley B."/>
            <person name="Pocsi I."/>
            <person name="Scazzocchio C."/>
            <person name="Seiboth B."/>
            <person name="vanKuyk P.A."/>
            <person name="Wortman J."/>
            <person name="Dyer P.S."/>
            <person name="Grigoriev I.V."/>
        </authorList>
    </citation>
    <scope>NUCLEOTIDE SEQUENCE [LARGE SCALE GENOMIC DNA]</scope>
    <source>
        <strain evidence="4">CBS 506.65</strain>
    </source>
</reference>
<protein>
    <recommendedName>
        <fullName evidence="2">Piwi domain-containing protein</fullName>
    </recommendedName>
</protein>
<dbReference type="Gene3D" id="3.30.420.10">
    <property type="entry name" value="Ribonuclease H-like superfamily/Ribonuclease H"/>
    <property type="match status" value="1"/>
</dbReference>
<dbReference type="CDD" id="cd04657">
    <property type="entry name" value="Piwi_ago-like"/>
    <property type="match status" value="1"/>
</dbReference>
<feature type="compositionally biased region" description="Basic and acidic residues" evidence="1">
    <location>
        <begin position="31"/>
        <end position="41"/>
    </location>
</feature>
<dbReference type="InterPro" id="IPR036397">
    <property type="entry name" value="RNaseH_sf"/>
</dbReference>
<dbReference type="Proteomes" id="UP000184188">
    <property type="component" value="Unassembled WGS sequence"/>
</dbReference>
<evidence type="ECO:0000259" key="2">
    <source>
        <dbReference type="PROSITE" id="PS50822"/>
    </source>
</evidence>
<dbReference type="InterPro" id="IPR003100">
    <property type="entry name" value="PAZ_dom"/>
</dbReference>
<dbReference type="PANTHER" id="PTHR22891">
    <property type="entry name" value="EUKARYOTIC TRANSLATION INITIATION FACTOR 2C"/>
    <property type="match status" value="1"/>
</dbReference>
<dbReference type="PROSITE" id="PS50822">
    <property type="entry name" value="PIWI"/>
    <property type="match status" value="1"/>
</dbReference>
<dbReference type="InterPro" id="IPR003165">
    <property type="entry name" value="Piwi"/>
</dbReference>
<dbReference type="Gene3D" id="3.40.50.2300">
    <property type="match status" value="1"/>
</dbReference>
<dbReference type="Pfam" id="PF02170">
    <property type="entry name" value="PAZ"/>
    <property type="match status" value="1"/>
</dbReference>
<dbReference type="Pfam" id="PF08699">
    <property type="entry name" value="ArgoL1"/>
    <property type="match status" value="1"/>
</dbReference>
<dbReference type="GeneID" id="34609648"/>
<dbReference type="SUPFAM" id="SSF53098">
    <property type="entry name" value="Ribonuclease H-like"/>
    <property type="match status" value="1"/>
</dbReference>
<dbReference type="EMBL" id="KV878343">
    <property type="protein sequence ID" value="OJJ46103.1"/>
    <property type="molecule type" value="Genomic_DNA"/>
</dbReference>
<dbReference type="InterPro" id="IPR014811">
    <property type="entry name" value="ArgoL1"/>
</dbReference>
<dbReference type="SMART" id="SM01163">
    <property type="entry name" value="DUF1785"/>
    <property type="match status" value="1"/>
</dbReference>
<dbReference type="SUPFAM" id="SSF101690">
    <property type="entry name" value="PAZ domain"/>
    <property type="match status" value="1"/>
</dbReference>
<feature type="region of interest" description="Disordered" evidence="1">
    <location>
        <begin position="1"/>
        <end position="126"/>
    </location>
</feature>
<feature type="region of interest" description="Disordered" evidence="1">
    <location>
        <begin position="450"/>
        <end position="483"/>
    </location>
</feature>
<feature type="compositionally biased region" description="Gly residues" evidence="1">
    <location>
        <begin position="21"/>
        <end position="30"/>
    </location>
</feature>
<dbReference type="STRING" id="1073090.A0A1L9SG59"/>
<dbReference type="RefSeq" id="XP_022580613.1">
    <property type="nucleotide sequence ID" value="XM_022723183.1"/>
</dbReference>
<gene>
    <name evidence="3" type="ORF">ASPZODRAFT_133093</name>
</gene>
<evidence type="ECO:0000313" key="4">
    <source>
        <dbReference type="Proteomes" id="UP000184188"/>
    </source>
</evidence>
<evidence type="ECO:0000313" key="3">
    <source>
        <dbReference type="EMBL" id="OJJ46103.1"/>
    </source>
</evidence>
<proteinExistence type="predicted"/>
<keyword evidence="4" id="KW-1185">Reference proteome</keyword>
<dbReference type="Pfam" id="PF02171">
    <property type="entry name" value="Piwi"/>
    <property type="match status" value="1"/>
</dbReference>
<dbReference type="OrthoDB" id="10252740at2759"/>
<dbReference type="InterPro" id="IPR032472">
    <property type="entry name" value="ArgoL2"/>
</dbReference>
<dbReference type="CDD" id="cd02846">
    <property type="entry name" value="PAZ_argonaute_like"/>
    <property type="match status" value="1"/>
</dbReference>
<dbReference type="Gene3D" id="2.170.260.10">
    <property type="entry name" value="paz domain"/>
    <property type="match status" value="1"/>
</dbReference>
<accession>A0A1L9SG59</accession>
<dbReference type="InterPro" id="IPR012337">
    <property type="entry name" value="RNaseH-like_sf"/>
</dbReference>
<dbReference type="Pfam" id="PF16486">
    <property type="entry name" value="ArgoN"/>
    <property type="match status" value="1"/>
</dbReference>
<dbReference type="VEuPathDB" id="FungiDB:ASPZODRAFT_133093"/>
<name>A0A1L9SG59_9EURO</name>
<dbReference type="InterPro" id="IPR045246">
    <property type="entry name" value="Piwi_ago-like"/>
</dbReference>
<organism evidence="3 4">
    <name type="scientific">Penicilliopsis zonata CBS 506.65</name>
    <dbReference type="NCBI Taxonomy" id="1073090"/>
    <lineage>
        <taxon>Eukaryota</taxon>
        <taxon>Fungi</taxon>
        <taxon>Dikarya</taxon>
        <taxon>Ascomycota</taxon>
        <taxon>Pezizomycotina</taxon>
        <taxon>Eurotiomycetes</taxon>
        <taxon>Eurotiomycetidae</taxon>
        <taxon>Eurotiales</taxon>
        <taxon>Aspergillaceae</taxon>
        <taxon>Penicilliopsis</taxon>
    </lineage>
</organism>
<feature type="domain" description="Piwi" evidence="2">
    <location>
        <begin position="702"/>
        <end position="1021"/>
    </location>
</feature>
<dbReference type="Pfam" id="PF16488">
    <property type="entry name" value="ArgoL2"/>
    <property type="match status" value="1"/>
</dbReference>
<dbReference type="GO" id="GO:0003723">
    <property type="term" value="F:RNA binding"/>
    <property type="evidence" value="ECO:0007669"/>
    <property type="project" value="InterPro"/>
</dbReference>
<dbReference type="SMART" id="SM00950">
    <property type="entry name" value="Piwi"/>
    <property type="match status" value="1"/>
</dbReference>
<evidence type="ECO:0000256" key="1">
    <source>
        <dbReference type="SAM" id="MobiDB-lite"/>
    </source>
</evidence>
<feature type="compositionally biased region" description="Basic and acidic residues" evidence="1">
    <location>
        <begin position="81"/>
        <end position="97"/>
    </location>
</feature>